<feature type="transmembrane region" description="Helical" evidence="2">
    <location>
        <begin position="227"/>
        <end position="247"/>
    </location>
</feature>
<evidence type="ECO:0000313" key="4">
    <source>
        <dbReference type="Proteomes" id="UP001320544"/>
    </source>
</evidence>
<gene>
    <name evidence="3" type="ORF">CE91St30_09010</name>
</gene>
<feature type="transmembrane region" description="Helical" evidence="2">
    <location>
        <begin position="62"/>
        <end position="80"/>
    </location>
</feature>
<proteinExistence type="predicted"/>
<dbReference type="Pfam" id="PF20176">
    <property type="entry name" value="DUF6541"/>
    <property type="match status" value="1"/>
</dbReference>
<reference evidence="3 4" key="1">
    <citation type="submission" date="2022-01" db="EMBL/GenBank/DDBJ databases">
        <title>Novel bile acid biosynthetic pathways are enriched in the microbiome of centenarians.</title>
        <authorList>
            <person name="Sato Y."/>
            <person name="Atarashi K."/>
            <person name="Plichta R.D."/>
            <person name="Arai Y."/>
            <person name="Sasajima S."/>
            <person name="Kearney M.S."/>
            <person name="Suda W."/>
            <person name="Takeshita K."/>
            <person name="Sasaki T."/>
            <person name="Okamoto S."/>
            <person name="Skelly N.A."/>
            <person name="Okamura Y."/>
            <person name="Vlamakis H."/>
            <person name="Li Y."/>
            <person name="Tanoue T."/>
            <person name="Takei H."/>
            <person name="Nittono H."/>
            <person name="Narushima S."/>
            <person name="Irie J."/>
            <person name="Itoh H."/>
            <person name="Moriya K."/>
            <person name="Sugiura Y."/>
            <person name="Suematsu M."/>
            <person name="Moritoki N."/>
            <person name="Shibata S."/>
            <person name="Littman R.D."/>
            <person name="Fischbach A.M."/>
            <person name="Uwamino Y."/>
            <person name="Inoue T."/>
            <person name="Honda A."/>
            <person name="Hattori M."/>
            <person name="Murai T."/>
            <person name="Xavier J.R."/>
            <person name="Hirose N."/>
            <person name="Honda K."/>
        </authorList>
    </citation>
    <scope>NUCLEOTIDE SEQUENCE [LARGE SCALE GENOMIC DNA]</scope>
    <source>
        <strain evidence="3 4">CE91-St30</strain>
    </source>
</reference>
<name>A0ABM7WH51_9ACTN</name>
<accession>A0ABM7WH51</accession>
<sequence>MWFTLFLAVIVCCAVLYVPGYLIGRALSLKRTVSCAAAPALSLALLVVLGVVFRTAGISCHALALAAATGAVALIAFALARGIQGKRSRKPGHANSTPQPGQTTQKPRPRHASPSERTPEKSDALSSRFTWQAFALYACVGLVVCAFVFLTAIDGPDSFARKDDTTVHLSIVRAFLDSGTYSTLHSGSFLDQGTAGTYYPSAWHIVVAIAASCIGGGVDIATNAATIAFTVVVLPLGVCLLLCTIFPNRRGVVLAGSLFAASFAIMPWGFLTKGQLLPNLASFALIPAAIALFVSAVEADDRGTRARLAAGALIALVSIALCQPNGAFTCVIGMTSYALCRIFRRPDDKRATITPKRIACAVGLVAGACALWAVLYLAPPLRSVVTYGPWDTLLSFPEAVLSVLSFMYVKWGGIQPFLSIAVLFGLIASLRDRRWLWLAVAYVITLVIYMGNVCTDGVLRQVISGFWYSDYYRTGAMNALFAIPLAALGFAWLVRLLGSALSRLPKVGERKNAYAAAALTVVFVLCQAMPFQISLGKRSIENGLPAMRDQVASLYSWDDIYTSEERAFVQQAAALVEENATVINVPNDGTAWCYGTDGLRVLFRRTGDNGSNPFPPATNEIIRTRLANIAADEEVQQAIREVGARYLILLDDPTGDNPTITDQRYEAAKWAGLESVTADTPGFTLLLSEGDMRLYQIDEIA</sequence>
<feature type="transmembrane region" description="Helical" evidence="2">
    <location>
        <begin position="309"/>
        <end position="337"/>
    </location>
</feature>
<keyword evidence="2" id="KW-0472">Membrane</keyword>
<keyword evidence="2" id="KW-1133">Transmembrane helix</keyword>
<feature type="transmembrane region" description="Helical" evidence="2">
    <location>
        <begin position="358"/>
        <end position="379"/>
    </location>
</feature>
<dbReference type="EMBL" id="AP025564">
    <property type="protein sequence ID" value="BDE95568.1"/>
    <property type="molecule type" value="Genomic_DNA"/>
</dbReference>
<feature type="transmembrane region" description="Helical" evidence="2">
    <location>
        <begin position="513"/>
        <end position="533"/>
    </location>
</feature>
<evidence type="ECO:0000313" key="3">
    <source>
        <dbReference type="EMBL" id="BDE95568.1"/>
    </source>
</evidence>
<feature type="compositionally biased region" description="Polar residues" evidence="1">
    <location>
        <begin position="94"/>
        <end position="106"/>
    </location>
</feature>
<feature type="transmembrane region" description="Helical" evidence="2">
    <location>
        <begin position="134"/>
        <end position="153"/>
    </location>
</feature>
<feature type="compositionally biased region" description="Basic and acidic residues" evidence="1">
    <location>
        <begin position="113"/>
        <end position="123"/>
    </location>
</feature>
<dbReference type="RefSeq" id="WP_244411910.1">
    <property type="nucleotide sequence ID" value="NZ_AP025564.1"/>
</dbReference>
<evidence type="ECO:0000256" key="1">
    <source>
        <dbReference type="SAM" id="MobiDB-lite"/>
    </source>
</evidence>
<organism evidence="3 4">
    <name type="scientific">Raoultibacter timonensis</name>
    <dbReference type="NCBI Taxonomy" id="1907662"/>
    <lineage>
        <taxon>Bacteria</taxon>
        <taxon>Bacillati</taxon>
        <taxon>Actinomycetota</taxon>
        <taxon>Coriobacteriia</taxon>
        <taxon>Eggerthellales</taxon>
        <taxon>Eggerthellaceae</taxon>
        <taxon>Raoultibacter</taxon>
    </lineage>
</organism>
<protein>
    <submittedName>
        <fullName evidence="3">Uncharacterized protein</fullName>
    </submittedName>
</protein>
<feature type="transmembrane region" description="Helical" evidence="2">
    <location>
        <begin position="201"/>
        <end position="220"/>
    </location>
</feature>
<feature type="region of interest" description="Disordered" evidence="1">
    <location>
        <begin position="86"/>
        <end position="123"/>
    </location>
</feature>
<keyword evidence="2" id="KW-0812">Transmembrane</keyword>
<feature type="transmembrane region" description="Helical" evidence="2">
    <location>
        <begin position="6"/>
        <end position="24"/>
    </location>
</feature>
<dbReference type="Proteomes" id="UP001320544">
    <property type="component" value="Chromosome"/>
</dbReference>
<evidence type="ECO:0000256" key="2">
    <source>
        <dbReference type="SAM" id="Phobius"/>
    </source>
</evidence>
<feature type="transmembrane region" description="Helical" evidence="2">
    <location>
        <begin position="435"/>
        <end position="459"/>
    </location>
</feature>
<feature type="transmembrane region" description="Helical" evidence="2">
    <location>
        <begin position="276"/>
        <end position="297"/>
    </location>
</feature>
<feature type="transmembrane region" description="Helical" evidence="2">
    <location>
        <begin position="36"/>
        <end position="56"/>
    </location>
</feature>
<dbReference type="InterPro" id="IPR046671">
    <property type="entry name" value="DUF6541"/>
</dbReference>
<keyword evidence="4" id="KW-1185">Reference proteome</keyword>
<feature type="transmembrane region" description="Helical" evidence="2">
    <location>
        <begin position="479"/>
        <end position="501"/>
    </location>
</feature>
<feature type="transmembrane region" description="Helical" evidence="2">
    <location>
        <begin position="253"/>
        <end position="271"/>
    </location>
</feature>
<feature type="transmembrane region" description="Helical" evidence="2">
    <location>
        <begin position="399"/>
        <end position="428"/>
    </location>
</feature>